<protein>
    <submittedName>
        <fullName evidence="2">Uncharacterized protein</fullName>
    </submittedName>
</protein>
<organism evidence="2 3">
    <name type="scientific">Dictyostelium firmibasis</name>
    <dbReference type="NCBI Taxonomy" id="79012"/>
    <lineage>
        <taxon>Eukaryota</taxon>
        <taxon>Amoebozoa</taxon>
        <taxon>Evosea</taxon>
        <taxon>Eumycetozoa</taxon>
        <taxon>Dictyostelia</taxon>
        <taxon>Dictyosteliales</taxon>
        <taxon>Dictyosteliaceae</taxon>
        <taxon>Dictyostelium</taxon>
    </lineage>
</organism>
<feature type="compositionally biased region" description="Acidic residues" evidence="1">
    <location>
        <begin position="216"/>
        <end position="233"/>
    </location>
</feature>
<feature type="region of interest" description="Disordered" evidence="1">
    <location>
        <begin position="136"/>
        <end position="173"/>
    </location>
</feature>
<evidence type="ECO:0000256" key="1">
    <source>
        <dbReference type="SAM" id="MobiDB-lite"/>
    </source>
</evidence>
<feature type="region of interest" description="Disordered" evidence="1">
    <location>
        <begin position="193"/>
        <end position="267"/>
    </location>
</feature>
<feature type="compositionally biased region" description="Basic and acidic residues" evidence="1">
    <location>
        <begin position="164"/>
        <end position="173"/>
    </location>
</feature>
<evidence type="ECO:0000313" key="2">
    <source>
        <dbReference type="EMBL" id="KAK5584386.1"/>
    </source>
</evidence>
<feature type="compositionally biased region" description="Polar residues" evidence="1">
    <location>
        <begin position="251"/>
        <end position="260"/>
    </location>
</feature>
<name>A0AAN7YYP4_9MYCE</name>
<evidence type="ECO:0000313" key="3">
    <source>
        <dbReference type="Proteomes" id="UP001344447"/>
    </source>
</evidence>
<comment type="caution">
    <text evidence="2">The sequence shown here is derived from an EMBL/GenBank/DDBJ whole genome shotgun (WGS) entry which is preliminary data.</text>
</comment>
<dbReference type="EMBL" id="JAVFKY010000001">
    <property type="protein sequence ID" value="KAK5584386.1"/>
    <property type="molecule type" value="Genomic_DNA"/>
</dbReference>
<dbReference type="SUPFAM" id="SSF52402">
    <property type="entry name" value="Adenine nucleotide alpha hydrolases-like"/>
    <property type="match status" value="1"/>
</dbReference>
<proteinExistence type="predicted"/>
<reference evidence="2 3" key="1">
    <citation type="submission" date="2023-11" db="EMBL/GenBank/DDBJ databases">
        <title>Dfirmibasis_genome.</title>
        <authorList>
            <person name="Edelbroek B."/>
            <person name="Kjellin J."/>
            <person name="Jerlstrom-Hultqvist J."/>
            <person name="Soderbom F."/>
        </authorList>
    </citation>
    <scope>NUCLEOTIDE SEQUENCE [LARGE SCALE GENOMIC DNA]</scope>
    <source>
        <strain evidence="2 3">TNS-C-14</strain>
    </source>
</reference>
<keyword evidence="3" id="KW-1185">Reference proteome</keyword>
<gene>
    <name evidence="2" type="ORF">RB653_005997</name>
</gene>
<dbReference type="Proteomes" id="UP001344447">
    <property type="component" value="Unassembled WGS sequence"/>
</dbReference>
<accession>A0AAN7YYP4</accession>
<sequence length="267" mass="30649">MKFLVYIDDKEPSFSAFYRVLNLVKENDWVIIVAKVKFYRGIGHRSSHVMKHFTRLLDKKHIKNLTFIEYGSIKHIIKNKVKLLKIDMILIASHNSKTKRLCNYCSDNISCNLMIVREFIPLEEYLIPPTGVKADYSQPENLNPIPSNKKKPLMQSESMSSIDAYREDKDELEIPRTRTSAIVESHSMENVSPLIQSTRAGKESIYNVPPQSTIESSDESDDEKDNIINDDDSTEYRLVSTPSSAKEKKATQSLLSQNHPQKSREVV</sequence>
<dbReference type="AlphaFoldDB" id="A0AAN7YYP4"/>